<evidence type="ECO:0000313" key="1">
    <source>
        <dbReference type="EnsemblPlants" id="OMERI08G07050.1"/>
    </source>
</evidence>
<protein>
    <submittedName>
        <fullName evidence="1">Uncharacterized protein</fullName>
    </submittedName>
</protein>
<dbReference type="EnsemblPlants" id="OMERI08G07050.1">
    <property type="protein sequence ID" value="OMERI08G07050.1"/>
    <property type="gene ID" value="OMERI08G07050"/>
</dbReference>
<dbReference type="Gramene" id="OMERI08G07050.1">
    <property type="protein sequence ID" value="OMERI08G07050.1"/>
    <property type="gene ID" value="OMERI08G07050"/>
</dbReference>
<dbReference type="Proteomes" id="UP000008021">
    <property type="component" value="Chromosome 8"/>
</dbReference>
<sequence>MPSEQLPMICCCSTQSLIIVRPTLWSRNPTNASDAVNCSSIDKLICKSERLSASFLSMEDGTGGASGAKLGMCTYRMLRDRQNV</sequence>
<keyword evidence="2" id="KW-1185">Reference proteome</keyword>
<dbReference type="AlphaFoldDB" id="A0A0E0EJI1"/>
<accession>A0A0E0EJI1</accession>
<reference evidence="1" key="2">
    <citation type="submission" date="2018-05" db="EMBL/GenBank/DDBJ databases">
        <title>OmerRS3 (Oryza meridionalis Reference Sequence Version 3).</title>
        <authorList>
            <person name="Zhang J."/>
            <person name="Kudrna D."/>
            <person name="Lee S."/>
            <person name="Talag J."/>
            <person name="Welchert J."/>
            <person name="Wing R.A."/>
        </authorList>
    </citation>
    <scope>NUCLEOTIDE SEQUENCE [LARGE SCALE GENOMIC DNA]</scope>
    <source>
        <strain evidence="1">cv. OR44</strain>
    </source>
</reference>
<proteinExistence type="predicted"/>
<name>A0A0E0EJI1_9ORYZ</name>
<organism evidence="1">
    <name type="scientific">Oryza meridionalis</name>
    <dbReference type="NCBI Taxonomy" id="40149"/>
    <lineage>
        <taxon>Eukaryota</taxon>
        <taxon>Viridiplantae</taxon>
        <taxon>Streptophyta</taxon>
        <taxon>Embryophyta</taxon>
        <taxon>Tracheophyta</taxon>
        <taxon>Spermatophyta</taxon>
        <taxon>Magnoliopsida</taxon>
        <taxon>Liliopsida</taxon>
        <taxon>Poales</taxon>
        <taxon>Poaceae</taxon>
        <taxon>BOP clade</taxon>
        <taxon>Oryzoideae</taxon>
        <taxon>Oryzeae</taxon>
        <taxon>Oryzinae</taxon>
        <taxon>Oryza</taxon>
    </lineage>
</organism>
<evidence type="ECO:0000313" key="2">
    <source>
        <dbReference type="Proteomes" id="UP000008021"/>
    </source>
</evidence>
<dbReference type="HOGENOM" id="CLU_2531290_0_0_1"/>
<reference evidence="1" key="1">
    <citation type="submission" date="2015-04" db="UniProtKB">
        <authorList>
            <consortium name="EnsemblPlants"/>
        </authorList>
    </citation>
    <scope>IDENTIFICATION</scope>
</reference>